<sequence length="129" mass="14774">MVTETVDHDNDDDGSGGGDDRKHVDDEDDYEDDVDEEFTICIIVLYYNILIGKKIINRKMRTNINGRRQRKRKIRMRRRKSFTETNSQTNSLAGHTASGIQINVGSLWWQKVKILAPVSESATVHQTVP</sequence>
<keyword evidence="3" id="KW-1185">Reference proteome</keyword>
<accession>A0AAV3ZSA9</accession>
<comment type="caution">
    <text evidence="2">The sequence shown here is derived from an EMBL/GenBank/DDBJ whole genome shotgun (WGS) entry which is preliminary data.</text>
</comment>
<organism evidence="2 3">
    <name type="scientific">Plakobranchus ocellatus</name>
    <dbReference type="NCBI Taxonomy" id="259542"/>
    <lineage>
        <taxon>Eukaryota</taxon>
        <taxon>Metazoa</taxon>
        <taxon>Spiralia</taxon>
        <taxon>Lophotrochozoa</taxon>
        <taxon>Mollusca</taxon>
        <taxon>Gastropoda</taxon>
        <taxon>Heterobranchia</taxon>
        <taxon>Euthyneura</taxon>
        <taxon>Panpulmonata</taxon>
        <taxon>Sacoglossa</taxon>
        <taxon>Placobranchoidea</taxon>
        <taxon>Plakobranchidae</taxon>
        <taxon>Plakobranchus</taxon>
    </lineage>
</organism>
<gene>
    <name evidence="2" type="ORF">PoB_002450000</name>
</gene>
<dbReference type="Proteomes" id="UP000735302">
    <property type="component" value="Unassembled WGS sequence"/>
</dbReference>
<dbReference type="EMBL" id="BLXT01002831">
    <property type="protein sequence ID" value="GFN97994.1"/>
    <property type="molecule type" value="Genomic_DNA"/>
</dbReference>
<name>A0AAV3ZSA9_9GAST</name>
<evidence type="ECO:0000313" key="3">
    <source>
        <dbReference type="Proteomes" id="UP000735302"/>
    </source>
</evidence>
<feature type="compositionally biased region" description="Polar residues" evidence="1">
    <location>
        <begin position="83"/>
        <end position="96"/>
    </location>
</feature>
<proteinExistence type="predicted"/>
<protein>
    <submittedName>
        <fullName evidence="2">Uncharacterized protein</fullName>
    </submittedName>
</protein>
<feature type="region of interest" description="Disordered" evidence="1">
    <location>
        <begin position="1"/>
        <end position="32"/>
    </location>
</feature>
<feature type="compositionally biased region" description="Basic residues" evidence="1">
    <location>
        <begin position="66"/>
        <end position="80"/>
    </location>
</feature>
<evidence type="ECO:0000313" key="2">
    <source>
        <dbReference type="EMBL" id="GFN97994.1"/>
    </source>
</evidence>
<dbReference type="AlphaFoldDB" id="A0AAV3ZSA9"/>
<evidence type="ECO:0000256" key="1">
    <source>
        <dbReference type="SAM" id="MobiDB-lite"/>
    </source>
</evidence>
<reference evidence="2 3" key="1">
    <citation type="journal article" date="2021" name="Elife">
        <title>Chloroplast acquisition without the gene transfer in kleptoplastic sea slugs, Plakobranchus ocellatus.</title>
        <authorList>
            <person name="Maeda T."/>
            <person name="Takahashi S."/>
            <person name="Yoshida T."/>
            <person name="Shimamura S."/>
            <person name="Takaki Y."/>
            <person name="Nagai Y."/>
            <person name="Toyoda A."/>
            <person name="Suzuki Y."/>
            <person name="Arimoto A."/>
            <person name="Ishii H."/>
            <person name="Satoh N."/>
            <person name="Nishiyama T."/>
            <person name="Hasebe M."/>
            <person name="Maruyama T."/>
            <person name="Minagawa J."/>
            <person name="Obokata J."/>
            <person name="Shigenobu S."/>
        </authorList>
    </citation>
    <scope>NUCLEOTIDE SEQUENCE [LARGE SCALE GENOMIC DNA]</scope>
</reference>
<feature type="region of interest" description="Disordered" evidence="1">
    <location>
        <begin position="66"/>
        <end position="96"/>
    </location>
</feature>